<evidence type="ECO:0000256" key="4">
    <source>
        <dbReference type="PIRSR" id="PIRSR004846-1"/>
    </source>
</evidence>
<dbReference type="NCBIfam" id="TIGR01256">
    <property type="entry name" value="modA"/>
    <property type="match status" value="1"/>
</dbReference>
<dbReference type="PANTHER" id="PTHR30632:SF0">
    <property type="entry name" value="SULFATE-BINDING PROTEIN"/>
    <property type="match status" value="1"/>
</dbReference>
<dbReference type="InterPro" id="IPR005950">
    <property type="entry name" value="ModA"/>
</dbReference>
<feature type="binding site" evidence="4">
    <location>
        <position position="55"/>
    </location>
    <ligand>
        <name>molybdate</name>
        <dbReference type="ChEBI" id="CHEBI:36264"/>
    </ligand>
</feature>
<dbReference type="Pfam" id="PF13531">
    <property type="entry name" value="SBP_bac_11"/>
    <property type="match status" value="1"/>
</dbReference>
<evidence type="ECO:0000256" key="1">
    <source>
        <dbReference type="ARBA" id="ARBA00009175"/>
    </source>
</evidence>
<feature type="binding site" evidence="4">
    <location>
        <position position="175"/>
    </location>
    <ligand>
        <name>molybdate</name>
        <dbReference type="ChEBI" id="CHEBI:36264"/>
    </ligand>
</feature>
<evidence type="ECO:0000313" key="5">
    <source>
        <dbReference type="EMBL" id="OCL31426.1"/>
    </source>
</evidence>
<dbReference type="AlphaFoldDB" id="A0A1C0AHD6"/>
<dbReference type="Proteomes" id="UP000093501">
    <property type="component" value="Unassembled WGS sequence"/>
</dbReference>
<dbReference type="GO" id="GO:0030973">
    <property type="term" value="F:molybdate ion binding"/>
    <property type="evidence" value="ECO:0007669"/>
    <property type="project" value="TreeGrafter"/>
</dbReference>
<organism evidence="5 6">
    <name type="scientific">Tessaracoccus lapidicaptus</name>
    <dbReference type="NCBI Taxonomy" id="1427523"/>
    <lineage>
        <taxon>Bacteria</taxon>
        <taxon>Bacillati</taxon>
        <taxon>Actinomycetota</taxon>
        <taxon>Actinomycetes</taxon>
        <taxon>Propionibacteriales</taxon>
        <taxon>Propionibacteriaceae</taxon>
        <taxon>Tessaracoccus</taxon>
    </lineage>
</organism>
<reference evidence="6" key="1">
    <citation type="submission" date="2016-07" db="EMBL/GenBank/DDBJ databases">
        <authorList>
            <person name="Florea S."/>
            <person name="Webb J.S."/>
            <person name="Jaromczyk J."/>
            <person name="Schardl C.L."/>
        </authorList>
    </citation>
    <scope>NUCLEOTIDE SEQUENCE [LARGE SCALE GENOMIC DNA]</scope>
    <source>
        <strain evidence="6">IPBSL-7</strain>
    </source>
</reference>
<feature type="binding site" evidence="4">
    <location>
        <position position="157"/>
    </location>
    <ligand>
        <name>molybdate</name>
        <dbReference type="ChEBI" id="CHEBI:36264"/>
    </ligand>
</feature>
<gene>
    <name evidence="5" type="ORF">BCR15_09710</name>
</gene>
<comment type="caution">
    <text evidence="5">The sequence shown here is derived from an EMBL/GenBank/DDBJ whole genome shotgun (WGS) entry which is preliminary data.</text>
</comment>
<dbReference type="RefSeq" id="WP_068752662.1">
    <property type="nucleotide sequence ID" value="NZ_MBQD01000026.1"/>
</dbReference>
<comment type="similarity">
    <text evidence="1">Belongs to the bacterial solute-binding protein ModA family.</text>
</comment>
<evidence type="ECO:0000256" key="2">
    <source>
        <dbReference type="ARBA" id="ARBA00022723"/>
    </source>
</evidence>
<keyword evidence="4" id="KW-0500">Molybdenum</keyword>
<name>A0A1C0AHD6_9ACTN</name>
<dbReference type="PROSITE" id="PS51257">
    <property type="entry name" value="PROKAR_LIPOPROTEIN"/>
    <property type="match status" value="1"/>
</dbReference>
<dbReference type="GO" id="GO:0046872">
    <property type="term" value="F:metal ion binding"/>
    <property type="evidence" value="ECO:0007669"/>
    <property type="project" value="UniProtKB-KW"/>
</dbReference>
<evidence type="ECO:0000313" key="6">
    <source>
        <dbReference type="Proteomes" id="UP000093501"/>
    </source>
</evidence>
<protein>
    <submittedName>
        <fullName evidence="5">Molybdate ABC transporter substrate-binding protein</fullName>
    </submittedName>
</protein>
<sequence length="239" mass="23942">MATIGQRVGALVAVAALAGCGQPAQGDAPVVFAASSLSTVLPHLDDTARFSFDGSTGLLDQLRSGARADVFVSADHDTMLAAAEEGLLDGEPVMVATNRLVLVVPADNPASVTGFDGSLADTRLVVCAPEVPCGSGARRLAEAAGVRLDPVSEELKVTDVLGKVASGEADAGIVYATDAALASDAVTAMEIPGAAADPNTYWAGVVAQAPHPEGAEAFVAALAGPWQADLRAAGFGPPR</sequence>
<keyword evidence="6" id="KW-1185">Reference proteome</keyword>
<proteinExistence type="inferred from homology"/>
<evidence type="ECO:0000256" key="3">
    <source>
        <dbReference type="ARBA" id="ARBA00022729"/>
    </source>
</evidence>
<dbReference type="Gene3D" id="3.40.190.10">
    <property type="entry name" value="Periplasmic binding protein-like II"/>
    <property type="match status" value="2"/>
</dbReference>
<dbReference type="PIRSF" id="PIRSF004846">
    <property type="entry name" value="ModA"/>
    <property type="match status" value="1"/>
</dbReference>
<keyword evidence="2 4" id="KW-0479">Metal-binding</keyword>
<dbReference type="GO" id="GO:0015689">
    <property type="term" value="P:molybdate ion transport"/>
    <property type="evidence" value="ECO:0007669"/>
    <property type="project" value="InterPro"/>
</dbReference>
<accession>A0A1C0AHD6</accession>
<dbReference type="SUPFAM" id="SSF53850">
    <property type="entry name" value="Periplasmic binding protein-like II"/>
    <property type="match status" value="1"/>
</dbReference>
<dbReference type="InterPro" id="IPR050682">
    <property type="entry name" value="ModA/WtpA"/>
</dbReference>
<dbReference type="EMBL" id="MBQD01000026">
    <property type="protein sequence ID" value="OCL31426.1"/>
    <property type="molecule type" value="Genomic_DNA"/>
</dbReference>
<dbReference type="PANTHER" id="PTHR30632">
    <property type="entry name" value="MOLYBDATE-BINDING PERIPLASMIC PROTEIN"/>
    <property type="match status" value="1"/>
</dbReference>
<keyword evidence="3" id="KW-0732">Signal</keyword>